<dbReference type="Proteomes" id="UP000076858">
    <property type="component" value="Unassembled WGS sequence"/>
</dbReference>
<evidence type="ECO:0000313" key="2">
    <source>
        <dbReference type="Proteomes" id="UP000076858"/>
    </source>
</evidence>
<dbReference type="EMBL" id="LRGB01000868">
    <property type="protein sequence ID" value="KZS15709.1"/>
    <property type="molecule type" value="Genomic_DNA"/>
</dbReference>
<protein>
    <submittedName>
        <fullName evidence="1">Uncharacterized protein</fullName>
    </submittedName>
</protein>
<sequence length="120" mass="14278">MKQLSLPIGPIFPAPPPLINSFSLTNCRDWEHWIHPACVFVMDLSNGNRNGIVDQLLHIATGRERHRNTSIYRAEMKYVQDNLDPLFLREKRREQKNSTSRFFYTACPFRLSFNRPRYRR</sequence>
<name>A0A164YXJ4_9CRUS</name>
<reference evidence="1 2" key="1">
    <citation type="submission" date="2016-03" db="EMBL/GenBank/DDBJ databases">
        <title>EvidentialGene: Evidence-directed Construction of Genes on Genomes.</title>
        <authorList>
            <person name="Gilbert D.G."/>
            <person name="Choi J.-H."/>
            <person name="Mockaitis K."/>
            <person name="Colbourne J."/>
            <person name="Pfrender M."/>
        </authorList>
    </citation>
    <scope>NUCLEOTIDE SEQUENCE [LARGE SCALE GENOMIC DNA]</scope>
    <source>
        <strain evidence="1 2">Xinb3</strain>
        <tissue evidence="1">Complete organism</tissue>
    </source>
</reference>
<comment type="caution">
    <text evidence="1">The sequence shown here is derived from an EMBL/GenBank/DDBJ whole genome shotgun (WGS) entry which is preliminary data.</text>
</comment>
<accession>A0A164YXJ4</accession>
<evidence type="ECO:0000313" key="1">
    <source>
        <dbReference type="EMBL" id="KZS15709.1"/>
    </source>
</evidence>
<organism evidence="1 2">
    <name type="scientific">Daphnia magna</name>
    <dbReference type="NCBI Taxonomy" id="35525"/>
    <lineage>
        <taxon>Eukaryota</taxon>
        <taxon>Metazoa</taxon>
        <taxon>Ecdysozoa</taxon>
        <taxon>Arthropoda</taxon>
        <taxon>Crustacea</taxon>
        <taxon>Branchiopoda</taxon>
        <taxon>Diplostraca</taxon>
        <taxon>Cladocera</taxon>
        <taxon>Anomopoda</taxon>
        <taxon>Daphniidae</taxon>
        <taxon>Daphnia</taxon>
    </lineage>
</organism>
<dbReference type="AlphaFoldDB" id="A0A164YXJ4"/>
<proteinExistence type="predicted"/>
<keyword evidence="2" id="KW-1185">Reference proteome</keyword>
<gene>
    <name evidence="1" type="ORF">APZ42_018943</name>
</gene>